<dbReference type="GO" id="GO:0006520">
    <property type="term" value="P:amino acid metabolic process"/>
    <property type="evidence" value="ECO:0007669"/>
    <property type="project" value="InterPro"/>
</dbReference>
<keyword evidence="5" id="KW-0663">Pyridoxal phosphate</keyword>
<dbReference type="InterPro" id="IPR015421">
    <property type="entry name" value="PyrdxlP-dep_Trfase_major"/>
</dbReference>
<dbReference type="InterPro" id="IPR004838">
    <property type="entry name" value="NHTrfase_class1_PyrdxlP-BS"/>
</dbReference>
<dbReference type="InterPro" id="IPR004839">
    <property type="entry name" value="Aminotransferase_I/II_large"/>
</dbReference>
<dbReference type="Pfam" id="PF00155">
    <property type="entry name" value="Aminotran_1_2"/>
    <property type="match status" value="1"/>
</dbReference>
<dbReference type="Gene3D" id="3.90.1150.10">
    <property type="entry name" value="Aspartate Aminotransferase, domain 1"/>
    <property type="match status" value="1"/>
</dbReference>
<dbReference type="EMBL" id="LT629777">
    <property type="protein sequence ID" value="SDT02132.1"/>
    <property type="molecule type" value="Genomic_DNA"/>
</dbReference>
<dbReference type="Proteomes" id="UP000199524">
    <property type="component" value="Chromosome I"/>
</dbReference>
<evidence type="ECO:0000256" key="1">
    <source>
        <dbReference type="ARBA" id="ARBA00001933"/>
    </source>
</evidence>
<comment type="cofactor">
    <cofactor evidence="1 6">
        <name>pyridoxal 5'-phosphate</name>
        <dbReference type="ChEBI" id="CHEBI:597326"/>
    </cofactor>
</comment>
<dbReference type="PANTHER" id="PTHR46383:SF1">
    <property type="entry name" value="ASPARTATE AMINOTRANSFERASE"/>
    <property type="match status" value="1"/>
</dbReference>
<dbReference type="EC" id="2.6.1.-" evidence="6"/>
<keyword evidence="3 6" id="KW-0032">Aminotransferase</keyword>
<evidence type="ECO:0000259" key="7">
    <source>
        <dbReference type="Pfam" id="PF00155"/>
    </source>
</evidence>
<name>A0A1H1WYT6_9PSED</name>
<protein>
    <recommendedName>
        <fullName evidence="6">Aminotransferase</fullName>
        <ecNumber evidence="6">2.6.1.-</ecNumber>
    </recommendedName>
</protein>
<evidence type="ECO:0000256" key="3">
    <source>
        <dbReference type="ARBA" id="ARBA00022576"/>
    </source>
</evidence>
<dbReference type="SUPFAM" id="SSF53383">
    <property type="entry name" value="PLP-dependent transferases"/>
    <property type="match status" value="1"/>
</dbReference>
<organism evidence="8 9">
    <name type="scientific">Pseudomonas asplenii</name>
    <dbReference type="NCBI Taxonomy" id="53407"/>
    <lineage>
        <taxon>Bacteria</taxon>
        <taxon>Pseudomonadati</taxon>
        <taxon>Pseudomonadota</taxon>
        <taxon>Gammaproteobacteria</taxon>
        <taxon>Pseudomonadales</taxon>
        <taxon>Pseudomonadaceae</taxon>
        <taxon>Pseudomonas</taxon>
    </lineage>
</organism>
<feature type="domain" description="Aminotransferase class I/classII large" evidence="7">
    <location>
        <begin position="41"/>
        <end position="398"/>
    </location>
</feature>
<evidence type="ECO:0000313" key="8">
    <source>
        <dbReference type="EMBL" id="SDT02132.1"/>
    </source>
</evidence>
<dbReference type="FunFam" id="3.40.640.10:FF:000033">
    <property type="entry name" value="Aspartate aminotransferase"/>
    <property type="match status" value="1"/>
</dbReference>
<dbReference type="InterPro" id="IPR015424">
    <property type="entry name" value="PyrdxlP-dep_Trfase"/>
</dbReference>
<evidence type="ECO:0000313" key="9">
    <source>
        <dbReference type="Proteomes" id="UP000199524"/>
    </source>
</evidence>
<keyword evidence="4 6" id="KW-0808">Transferase</keyword>
<accession>A0A1H1WYT6</accession>
<keyword evidence="9" id="KW-1185">Reference proteome</keyword>
<sequence length="412" mass="44889">MNNNELSAPRFCLSQRALQLTPPGTSSMRSKANALKESGVHVINFAAGELSFDASAQMKAGALEAIQGARNRYTPPLGLPRLREQLALRVTERTGVAFAASEVAVTAGAKQALYNACMVLLNPGDEVIVPIPHWETFPTQIRLAGATPVGVDTRPDDYRLTARAVRAALTPRTRMIVINSPNNPTGTVYQKQQLLEIAQLAVDHQLWVLFDECYRNLTREPFEHHNILSLLPALKPQSVLIDSFSKSQAVTGWRVGYACAPAQVISAMHNLQGHTTSNPSSLSQYAALATISAGSEPFVAQLGPFLQRQLDTARSYLDQVPGLTYAPPEGAFYLYIDVTPWLGGLYHGEQVRDVDHLSDLLLTEAHIAVVPGSGCGDPSSIRISYALEPEELVEGLSRFVQFLSSVERLNNH</sequence>
<dbReference type="CDD" id="cd00609">
    <property type="entry name" value="AAT_like"/>
    <property type="match status" value="1"/>
</dbReference>
<dbReference type="Gene3D" id="3.40.640.10">
    <property type="entry name" value="Type I PLP-dependent aspartate aminotransferase-like (Major domain)"/>
    <property type="match status" value="1"/>
</dbReference>
<dbReference type="InterPro" id="IPR015422">
    <property type="entry name" value="PyrdxlP-dep_Trfase_small"/>
</dbReference>
<dbReference type="PROSITE" id="PS00105">
    <property type="entry name" value="AA_TRANSFER_CLASS_1"/>
    <property type="match status" value="1"/>
</dbReference>
<dbReference type="GO" id="GO:0030170">
    <property type="term" value="F:pyridoxal phosphate binding"/>
    <property type="evidence" value="ECO:0007669"/>
    <property type="project" value="InterPro"/>
</dbReference>
<gene>
    <name evidence="8" type="ORF">SAMN05216598_3651</name>
</gene>
<dbReference type="GO" id="GO:0008483">
    <property type="term" value="F:transaminase activity"/>
    <property type="evidence" value="ECO:0007669"/>
    <property type="project" value="UniProtKB-KW"/>
</dbReference>
<evidence type="ECO:0000256" key="6">
    <source>
        <dbReference type="RuleBase" id="RU000481"/>
    </source>
</evidence>
<proteinExistence type="inferred from homology"/>
<evidence type="ECO:0000256" key="2">
    <source>
        <dbReference type="ARBA" id="ARBA00007441"/>
    </source>
</evidence>
<dbReference type="InterPro" id="IPR050596">
    <property type="entry name" value="AspAT/PAT-like"/>
</dbReference>
<evidence type="ECO:0000256" key="5">
    <source>
        <dbReference type="ARBA" id="ARBA00022898"/>
    </source>
</evidence>
<dbReference type="PANTHER" id="PTHR46383">
    <property type="entry name" value="ASPARTATE AMINOTRANSFERASE"/>
    <property type="match status" value="1"/>
</dbReference>
<dbReference type="AlphaFoldDB" id="A0A1H1WYT6"/>
<evidence type="ECO:0000256" key="4">
    <source>
        <dbReference type="ARBA" id="ARBA00022679"/>
    </source>
</evidence>
<comment type="similarity">
    <text evidence="2 6">Belongs to the class-I pyridoxal-phosphate-dependent aminotransferase family.</text>
</comment>
<reference evidence="9" key="1">
    <citation type="submission" date="2016-10" db="EMBL/GenBank/DDBJ databases">
        <authorList>
            <person name="Varghese N."/>
            <person name="Submissions S."/>
        </authorList>
    </citation>
    <scope>NUCLEOTIDE SEQUENCE [LARGE SCALE GENOMIC DNA]</scope>
    <source>
        <strain evidence="9">ATCC 23835</strain>
    </source>
</reference>